<organism evidence="2 3">
    <name type="scientific">Sulfurimonas aquatica</name>
    <dbReference type="NCBI Taxonomy" id="2672570"/>
    <lineage>
        <taxon>Bacteria</taxon>
        <taxon>Pseudomonadati</taxon>
        <taxon>Campylobacterota</taxon>
        <taxon>Epsilonproteobacteria</taxon>
        <taxon>Campylobacterales</taxon>
        <taxon>Sulfurimonadaceae</taxon>
        <taxon>Sulfurimonas</taxon>
    </lineage>
</organism>
<gene>
    <name evidence="2" type="ORF">GJV85_04730</name>
</gene>
<dbReference type="RefSeq" id="WP_207562722.1">
    <property type="nucleotide sequence ID" value="NZ_CP046072.1"/>
</dbReference>
<dbReference type="EMBL" id="CP046072">
    <property type="protein sequence ID" value="QSZ41441.1"/>
    <property type="molecule type" value="Genomic_DNA"/>
</dbReference>
<reference evidence="2" key="2">
    <citation type="submission" date="2021-04" db="EMBL/GenBank/DDBJ databases">
        <title>Isolation and characterization of a novel species of the genus Sulfurimonas.</title>
        <authorList>
            <person name="Fukui M."/>
        </authorList>
    </citation>
    <scope>NUCLEOTIDE SEQUENCE</scope>
    <source>
        <strain evidence="2">H1576</strain>
    </source>
</reference>
<evidence type="ECO:0000313" key="2">
    <source>
        <dbReference type="EMBL" id="QSZ41441.1"/>
    </source>
</evidence>
<dbReference type="SUPFAM" id="SSF53756">
    <property type="entry name" value="UDP-Glycosyltransferase/glycogen phosphorylase"/>
    <property type="match status" value="1"/>
</dbReference>
<evidence type="ECO:0000259" key="1">
    <source>
        <dbReference type="Pfam" id="PF13477"/>
    </source>
</evidence>
<proteinExistence type="predicted"/>
<protein>
    <submittedName>
        <fullName evidence="2">Glycosyltransferase</fullName>
    </submittedName>
</protein>
<feature type="domain" description="Glycosyltransferase subfamily 4-like N-terminal" evidence="1">
    <location>
        <begin position="3"/>
        <end position="138"/>
    </location>
</feature>
<dbReference type="GO" id="GO:0016757">
    <property type="term" value="F:glycosyltransferase activity"/>
    <property type="evidence" value="ECO:0007669"/>
    <property type="project" value="UniProtKB-ARBA"/>
</dbReference>
<dbReference type="AlphaFoldDB" id="A0A975AZH5"/>
<keyword evidence="3" id="KW-1185">Reference proteome</keyword>
<evidence type="ECO:0000313" key="3">
    <source>
        <dbReference type="Proteomes" id="UP000671852"/>
    </source>
</evidence>
<dbReference type="Proteomes" id="UP000671852">
    <property type="component" value="Chromosome"/>
</dbReference>
<dbReference type="Gene3D" id="3.40.50.2000">
    <property type="entry name" value="Glycogen Phosphorylase B"/>
    <property type="match status" value="2"/>
</dbReference>
<dbReference type="Pfam" id="PF13477">
    <property type="entry name" value="Glyco_trans_4_2"/>
    <property type="match status" value="1"/>
</dbReference>
<accession>A0A975AZH5</accession>
<dbReference type="InterPro" id="IPR028098">
    <property type="entry name" value="Glyco_trans_4-like_N"/>
</dbReference>
<reference evidence="2" key="1">
    <citation type="submission" date="2019-11" db="EMBL/GenBank/DDBJ databases">
        <authorList>
            <person name="Kojima H."/>
        </authorList>
    </citation>
    <scope>NUCLEOTIDE SEQUENCE</scope>
    <source>
        <strain evidence="2">H1576</strain>
    </source>
</reference>
<name>A0A975AZH5_9BACT</name>
<dbReference type="KEGG" id="saqt:GJV85_04730"/>
<sequence length="367" mass="43869">MRLLIIANSTTVFGKELKNELEDIGEHVTLLDFESLKLFRDNFIEDMKYFNIFFKYKKIPKISMFFRMLYIRKLIKENDFDIINIHVSRWFYLLILPTLMKKKFIITFYGSDFYRTSNFIKNIQKVIYTKADRITFTNPITKQSFLDYYQEFYEKSYVCRFGLKTLDFIDKNRYKDRGEIKNILGYSQDKIIITCGYNATVAQQHEIIIKNLLKIDKKALNKIQFIFPLTYGDNSNKKRIRTILKDTNLDYIILEDFLYTDENAYIKLASDIMVNILKTDSFSGSMQEFLYAENIVITGSWLPYDIFDKEGIYYQKIDSENELSIKLENIINNIDEYKENLSINKNIIYKLSSWKNNINSWKDIYAN</sequence>